<feature type="non-terminal residue" evidence="2">
    <location>
        <position position="1"/>
    </location>
</feature>
<keyword evidence="3" id="KW-1185">Reference proteome</keyword>
<evidence type="ECO:0000256" key="1">
    <source>
        <dbReference type="SAM" id="Phobius"/>
    </source>
</evidence>
<evidence type="ECO:0000313" key="3">
    <source>
        <dbReference type="Proteomes" id="UP000267251"/>
    </source>
</evidence>
<protein>
    <submittedName>
        <fullName evidence="2">Uncharacterized protein</fullName>
    </submittedName>
</protein>
<proteinExistence type="predicted"/>
<keyword evidence="1" id="KW-1133">Transmembrane helix</keyword>
<dbReference type="AlphaFoldDB" id="A0A4P9Y2H3"/>
<dbReference type="EMBL" id="KZ988109">
    <property type="protein sequence ID" value="RKP13096.1"/>
    <property type="molecule type" value="Genomic_DNA"/>
</dbReference>
<feature type="transmembrane region" description="Helical" evidence="1">
    <location>
        <begin position="57"/>
        <end position="77"/>
    </location>
</feature>
<evidence type="ECO:0000313" key="2">
    <source>
        <dbReference type="EMBL" id="RKP13096.1"/>
    </source>
</evidence>
<organism evidence="2 3">
    <name type="scientific">Piptocephalis cylindrospora</name>
    <dbReference type="NCBI Taxonomy" id="1907219"/>
    <lineage>
        <taxon>Eukaryota</taxon>
        <taxon>Fungi</taxon>
        <taxon>Fungi incertae sedis</taxon>
        <taxon>Zoopagomycota</taxon>
        <taxon>Zoopagomycotina</taxon>
        <taxon>Zoopagomycetes</taxon>
        <taxon>Zoopagales</taxon>
        <taxon>Piptocephalidaceae</taxon>
        <taxon>Piptocephalis</taxon>
    </lineage>
</organism>
<keyword evidence="1" id="KW-0472">Membrane</keyword>
<reference evidence="3" key="1">
    <citation type="journal article" date="2018" name="Nat. Microbiol.">
        <title>Leveraging single-cell genomics to expand the fungal tree of life.</title>
        <authorList>
            <person name="Ahrendt S.R."/>
            <person name="Quandt C.A."/>
            <person name="Ciobanu D."/>
            <person name="Clum A."/>
            <person name="Salamov A."/>
            <person name="Andreopoulos B."/>
            <person name="Cheng J.F."/>
            <person name="Woyke T."/>
            <person name="Pelin A."/>
            <person name="Henrissat B."/>
            <person name="Reynolds N.K."/>
            <person name="Benny G.L."/>
            <person name="Smith M.E."/>
            <person name="James T.Y."/>
            <person name="Grigoriev I.V."/>
        </authorList>
    </citation>
    <scope>NUCLEOTIDE SEQUENCE [LARGE SCALE GENOMIC DNA]</scope>
</reference>
<accession>A0A4P9Y2H3</accession>
<dbReference type="Proteomes" id="UP000267251">
    <property type="component" value="Unassembled WGS sequence"/>
</dbReference>
<gene>
    <name evidence="2" type="ORF">BJ684DRAFT_20389</name>
</gene>
<name>A0A4P9Y2H3_9FUNG</name>
<sequence>AKQLWTFTGHLLLGNVRPTVTGFSLLLEAAITTEAMLFLLPQITLLVTAILAPVPALAVYSALIITTLIASISPIVAKTVKYVIDGDIDVMVRGFSELYEMRNVRWSIGSDGLFHPVGPGASPPRTNPIIYHPSH</sequence>
<keyword evidence="1" id="KW-0812">Transmembrane</keyword>